<name>A0ABV5JFW2_9RHOB</name>
<dbReference type="RefSeq" id="WP_213888012.1">
    <property type="nucleotide sequence ID" value="NZ_JAGFNU010000002.1"/>
</dbReference>
<proteinExistence type="predicted"/>
<comment type="caution">
    <text evidence="2">The sequence shown here is derived from an EMBL/GenBank/DDBJ whole genome shotgun (WGS) entry which is preliminary data.</text>
</comment>
<feature type="domain" description="Coenzyme F420 hydrogenase/dehydrogenase beta subunit N-terminal" evidence="1">
    <location>
        <begin position="21"/>
        <end position="59"/>
    </location>
</feature>
<reference evidence="2 3" key="1">
    <citation type="submission" date="2024-09" db="EMBL/GenBank/DDBJ databases">
        <authorList>
            <person name="Sun Q."/>
            <person name="Mori K."/>
        </authorList>
    </citation>
    <scope>NUCLEOTIDE SEQUENCE [LARGE SCALE GENOMIC DNA]</scope>
    <source>
        <strain evidence="2 3">CECT 8726</strain>
    </source>
</reference>
<sequence length="120" mass="12973">MPVDEINKAAHWGPHHRLVLSWAAEPRVRHEESTGGVLTALGQYLLRSERVKFILHVKAFEPGGIGDGADIAAADRWPNASSDREASLTDPGTNSLIVRTLTGMGILDAAHQKAICQSQI</sequence>
<dbReference type="Proteomes" id="UP001589683">
    <property type="component" value="Unassembled WGS sequence"/>
</dbReference>
<dbReference type="InterPro" id="IPR007516">
    <property type="entry name" value="Co_F420_Hydgase/DH_bsu_N"/>
</dbReference>
<gene>
    <name evidence="2" type="ORF">ACFFUT_11190</name>
</gene>
<dbReference type="Pfam" id="PF04422">
    <property type="entry name" value="FrhB_FdhB_N"/>
    <property type="match status" value="1"/>
</dbReference>
<dbReference type="EMBL" id="JBHMEA010000039">
    <property type="protein sequence ID" value="MFB9232348.1"/>
    <property type="molecule type" value="Genomic_DNA"/>
</dbReference>
<evidence type="ECO:0000259" key="1">
    <source>
        <dbReference type="Pfam" id="PF04422"/>
    </source>
</evidence>
<accession>A0ABV5JFW2</accession>
<protein>
    <submittedName>
        <fullName evidence="2">Coenzyme F420 hydrogenase/dehydrogenase beta subunit N-terminal domain-containing protein</fullName>
    </submittedName>
</protein>
<evidence type="ECO:0000313" key="3">
    <source>
        <dbReference type="Proteomes" id="UP001589683"/>
    </source>
</evidence>
<evidence type="ECO:0000313" key="2">
    <source>
        <dbReference type="EMBL" id="MFB9232348.1"/>
    </source>
</evidence>
<keyword evidence="3" id="KW-1185">Reference proteome</keyword>
<organism evidence="2 3">
    <name type="scientific">Pseudohalocynthiibacter aestuariivivens</name>
    <dbReference type="NCBI Taxonomy" id="1591409"/>
    <lineage>
        <taxon>Bacteria</taxon>
        <taxon>Pseudomonadati</taxon>
        <taxon>Pseudomonadota</taxon>
        <taxon>Alphaproteobacteria</taxon>
        <taxon>Rhodobacterales</taxon>
        <taxon>Paracoccaceae</taxon>
        <taxon>Pseudohalocynthiibacter</taxon>
    </lineage>
</organism>